<proteinExistence type="predicted"/>
<dbReference type="AlphaFoldDB" id="A0A2P2J4J6"/>
<dbReference type="GO" id="GO:0016740">
    <property type="term" value="F:transferase activity"/>
    <property type="evidence" value="ECO:0007669"/>
    <property type="project" value="UniProtKB-KW"/>
</dbReference>
<accession>A0A2P2J4J6</accession>
<protein>
    <submittedName>
        <fullName evidence="1">N-acetyltransferase</fullName>
    </submittedName>
</protein>
<keyword evidence="1" id="KW-0808">Transferase</keyword>
<name>A0A2P2J4J6_RHIMU</name>
<organism evidence="1">
    <name type="scientific">Rhizophora mucronata</name>
    <name type="common">Asiatic mangrove</name>
    <dbReference type="NCBI Taxonomy" id="61149"/>
    <lineage>
        <taxon>Eukaryota</taxon>
        <taxon>Viridiplantae</taxon>
        <taxon>Streptophyta</taxon>
        <taxon>Embryophyta</taxon>
        <taxon>Tracheophyta</taxon>
        <taxon>Spermatophyta</taxon>
        <taxon>Magnoliopsida</taxon>
        <taxon>eudicotyledons</taxon>
        <taxon>Gunneridae</taxon>
        <taxon>Pentapetalae</taxon>
        <taxon>rosids</taxon>
        <taxon>fabids</taxon>
        <taxon>Malpighiales</taxon>
        <taxon>Rhizophoraceae</taxon>
        <taxon>Rhizophora</taxon>
    </lineage>
</organism>
<dbReference type="EMBL" id="GGEC01007925">
    <property type="protein sequence ID" value="MBW88408.1"/>
    <property type="molecule type" value="Transcribed_RNA"/>
</dbReference>
<sequence length="67" mass="8083">MLLRLLDFIEGKKKRRRKSWQGLWRFVLIRWVLMLRLPRLLLQRILLTFATWLLSSRFVGGVLGGIF</sequence>
<reference evidence="1" key="1">
    <citation type="submission" date="2018-02" db="EMBL/GenBank/DDBJ databases">
        <title>Rhizophora mucronata_Transcriptome.</title>
        <authorList>
            <person name="Meera S.P."/>
            <person name="Sreeshan A."/>
            <person name="Augustine A."/>
        </authorList>
    </citation>
    <scope>NUCLEOTIDE SEQUENCE</scope>
    <source>
        <tissue evidence="1">Leaf</tissue>
    </source>
</reference>
<evidence type="ECO:0000313" key="1">
    <source>
        <dbReference type="EMBL" id="MBW88408.1"/>
    </source>
</evidence>